<proteinExistence type="predicted"/>
<reference evidence="1" key="1">
    <citation type="submission" date="2024-05" db="EMBL/GenBank/DDBJ databases">
        <title>Alkalihalobacillus sp. strain MEB203 novel alkaliphilic bacterium from Lonar Lake, India.</title>
        <authorList>
            <person name="Joshi A."/>
            <person name="Thite S."/>
            <person name="Mengade P."/>
        </authorList>
    </citation>
    <scope>NUCLEOTIDE SEQUENCE</scope>
    <source>
        <strain evidence="1">MEB 203</strain>
    </source>
</reference>
<keyword evidence="1" id="KW-0378">Hydrolase</keyword>
<protein>
    <submittedName>
        <fullName evidence="1">Cof-type HAD-IIB family hydrolase</fullName>
    </submittedName>
</protein>
<comment type="caution">
    <text evidence="1">The sequence shown here is derived from an EMBL/GenBank/DDBJ whole genome shotgun (WGS) entry which is preliminary data.</text>
</comment>
<keyword evidence="2" id="KW-1185">Reference proteome</keyword>
<dbReference type="InterPro" id="IPR000150">
    <property type="entry name" value="Cof"/>
</dbReference>
<evidence type="ECO:0000313" key="2">
    <source>
        <dbReference type="Proteomes" id="UP001148125"/>
    </source>
</evidence>
<organism evidence="1 2">
    <name type="scientific">Alkalihalobacterium chitinilyticum</name>
    <dbReference type="NCBI Taxonomy" id="2980103"/>
    <lineage>
        <taxon>Bacteria</taxon>
        <taxon>Bacillati</taxon>
        <taxon>Bacillota</taxon>
        <taxon>Bacilli</taxon>
        <taxon>Bacillales</taxon>
        <taxon>Bacillaceae</taxon>
        <taxon>Alkalihalobacterium</taxon>
    </lineage>
</organism>
<dbReference type="PROSITE" id="PS01228">
    <property type="entry name" value="COF_1"/>
    <property type="match status" value="1"/>
</dbReference>
<dbReference type="SFLD" id="SFLDG01140">
    <property type="entry name" value="C2.B:_Phosphomannomutase_and_P"/>
    <property type="match status" value="1"/>
</dbReference>
<dbReference type="SFLD" id="SFLDS00003">
    <property type="entry name" value="Haloacid_Dehalogenase"/>
    <property type="match status" value="1"/>
</dbReference>
<dbReference type="Gene3D" id="3.40.50.1000">
    <property type="entry name" value="HAD superfamily/HAD-like"/>
    <property type="match status" value="1"/>
</dbReference>
<sequence length="261" mass="29247">MPDLKAIVLDLDGTLLNKSGVVSKRNKDYLLEQKEKGVKIILATGRPINMTTAIHEQLKLNTPMICLNGAVVYDRENQQVVNDEPIGNHLVDEVYDKVTDHAELIISHTSKYNYQVHSKQGNSLFDMWGLANEDVDKDEPILKVMVDFESQRTALDLADQINPQLQIINWGASVEITKKPVTKWHSLKRVLDQYGIDPQETAAFGDGPNDIEMLRNVGIGVAMGNGLSEVKSATKFITASHEEDGVTEFLFQYQKKSRLTI</sequence>
<name>A0ABT5VIY6_9BACI</name>
<gene>
    <name evidence="1" type="ORF">N7Z68_18815</name>
</gene>
<dbReference type="Proteomes" id="UP001148125">
    <property type="component" value="Unassembled WGS sequence"/>
</dbReference>
<dbReference type="PANTHER" id="PTHR10000">
    <property type="entry name" value="PHOSPHOSERINE PHOSPHATASE"/>
    <property type="match status" value="1"/>
</dbReference>
<evidence type="ECO:0000313" key="1">
    <source>
        <dbReference type="EMBL" id="MDE5415417.1"/>
    </source>
</evidence>
<dbReference type="GO" id="GO:0016787">
    <property type="term" value="F:hydrolase activity"/>
    <property type="evidence" value="ECO:0007669"/>
    <property type="project" value="UniProtKB-KW"/>
</dbReference>
<dbReference type="PROSITE" id="PS01229">
    <property type="entry name" value="COF_2"/>
    <property type="match status" value="1"/>
</dbReference>
<dbReference type="InterPro" id="IPR023214">
    <property type="entry name" value="HAD_sf"/>
</dbReference>
<dbReference type="PANTHER" id="PTHR10000:SF8">
    <property type="entry name" value="HAD SUPERFAMILY HYDROLASE-LIKE, TYPE 3"/>
    <property type="match status" value="1"/>
</dbReference>
<dbReference type="Gene3D" id="3.30.1240.10">
    <property type="match status" value="1"/>
</dbReference>
<dbReference type="InterPro" id="IPR006379">
    <property type="entry name" value="HAD-SF_hydro_IIB"/>
</dbReference>
<dbReference type="Pfam" id="PF08282">
    <property type="entry name" value="Hydrolase_3"/>
    <property type="match status" value="1"/>
</dbReference>
<dbReference type="SUPFAM" id="SSF56784">
    <property type="entry name" value="HAD-like"/>
    <property type="match status" value="1"/>
</dbReference>
<dbReference type="NCBIfam" id="TIGR01484">
    <property type="entry name" value="HAD-SF-IIB"/>
    <property type="match status" value="1"/>
</dbReference>
<accession>A0ABT5VIY6</accession>
<dbReference type="EMBL" id="JAOTPO010000016">
    <property type="protein sequence ID" value="MDE5415417.1"/>
    <property type="molecule type" value="Genomic_DNA"/>
</dbReference>
<dbReference type="NCBIfam" id="TIGR00099">
    <property type="entry name" value="Cof-subfamily"/>
    <property type="match status" value="1"/>
</dbReference>
<dbReference type="RefSeq" id="WP_275120018.1">
    <property type="nucleotide sequence ID" value="NZ_JAOTPO010000016.1"/>
</dbReference>
<dbReference type="InterPro" id="IPR036412">
    <property type="entry name" value="HAD-like_sf"/>
</dbReference>
<dbReference type="CDD" id="cd07516">
    <property type="entry name" value="HAD_Pase"/>
    <property type="match status" value="1"/>
</dbReference>